<proteinExistence type="predicted"/>
<evidence type="ECO:0000313" key="1">
    <source>
        <dbReference type="EMBL" id="MPL93578.1"/>
    </source>
</evidence>
<reference evidence="1" key="1">
    <citation type="submission" date="2019-08" db="EMBL/GenBank/DDBJ databases">
        <authorList>
            <person name="Kucharzyk K."/>
            <person name="Murdoch R.W."/>
            <person name="Higgins S."/>
            <person name="Loffler F."/>
        </authorList>
    </citation>
    <scope>NUCLEOTIDE SEQUENCE</scope>
</reference>
<comment type="caution">
    <text evidence="1">The sequence shown here is derived from an EMBL/GenBank/DDBJ whole genome shotgun (WGS) entry which is preliminary data.</text>
</comment>
<dbReference type="AlphaFoldDB" id="A0A644VQB9"/>
<organism evidence="1">
    <name type="scientific">bioreactor metagenome</name>
    <dbReference type="NCBI Taxonomy" id="1076179"/>
    <lineage>
        <taxon>unclassified sequences</taxon>
        <taxon>metagenomes</taxon>
        <taxon>ecological metagenomes</taxon>
    </lineage>
</organism>
<accession>A0A644VQB9</accession>
<dbReference type="EMBL" id="VSSQ01000396">
    <property type="protein sequence ID" value="MPL93578.1"/>
    <property type="molecule type" value="Genomic_DNA"/>
</dbReference>
<gene>
    <name evidence="1" type="ORF">SDC9_39712</name>
</gene>
<name>A0A644VQB9_9ZZZZ</name>
<sequence>MKVCEQKQIFSIIATEVILNSSKTQKKGIYLPAGKSLSGMYFFFRSVPEEVPYVRPDLCLVPFEHPIGWPHL</sequence>
<protein>
    <submittedName>
        <fullName evidence="1">Uncharacterized protein</fullName>
    </submittedName>
</protein>